<dbReference type="Gene3D" id="2.150.10.10">
    <property type="entry name" value="Serralysin-like metalloprotease, C-terminal"/>
    <property type="match status" value="7"/>
</dbReference>
<keyword evidence="6" id="KW-0843">Virulence</keyword>
<dbReference type="InterPro" id="IPR050557">
    <property type="entry name" value="RTX_toxin/Mannuronan_C5-epim"/>
</dbReference>
<dbReference type="InterPro" id="IPR011049">
    <property type="entry name" value="Serralysin-like_metalloprot_C"/>
</dbReference>
<comment type="caution">
    <text evidence="8">The sequence shown here is derived from an EMBL/GenBank/DDBJ whole genome shotgun (WGS) entry which is preliminary data.</text>
</comment>
<dbReference type="EMBL" id="JAGIZB010000005">
    <property type="protein sequence ID" value="MBP0444555.1"/>
    <property type="molecule type" value="Genomic_DNA"/>
</dbReference>
<reference evidence="8 9" key="1">
    <citation type="submission" date="2021-03" db="EMBL/GenBank/DDBJ databases">
        <authorList>
            <person name="So Y."/>
        </authorList>
    </citation>
    <scope>NUCLEOTIDE SEQUENCE [LARGE SCALE GENOMIC DNA]</scope>
    <source>
        <strain evidence="8 9">SSH11</strain>
    </source>
</reference>
<dbReference type="InterPro" id="IPR018511">
    <property type="entry name" value="Hemolysin-typ_Ca-bd_CS"/>
</dbReference>
<proteinExistence type="predicted"/>
<sequence>MPSPSNWGNSFADLMGIPVNTPTFGAGTVQSRPVVGDNSGENFGIAYLTTTTGLQPVTRVQFQAFDHVLGPMNEILPGPVVMDDGFGTILGGPSIVGWGDGYAAVWQEQASAGGPILLKARVTGPVGLLGDEFALSIPGTQAPGFRQHSVSISAYEKVLGPDPADPERDLATAGFTVVWVEEADGVAPRVKMQRFQIVNNDAGEPHAVAAAGQDGEASQGANGVLDLGAGTSPSVAVLHDGETAIIWIDPTGRLRGELRDAANGDVIPPPGLQMNDVLGTHTVAPGHAAQVVPLGAGNFGVFWVAPKGGGAPATDLVIMGQTFALADGAVTWVPSAANMIVDLPEGPNGYAGHFKAAGLGEANEGGIISYGTTDGRLFAQNFDAAALPPMNGSTALPPHEITLGINSAGAGQHGLASLVSDRAVLVTQNASGDIVAQIVDTRSPGQHLVGDRVDLNGNGTIDEVDARPDLIVGTIGNDLIVADRGDTERSRSDDDTVHGALGNDTLYGGGSNDILDGGEGNDVAAYRGSQDRYSITLNGDGSYTVKDMRLQNRDRDPGPDGQDIITDIEQLAFGASIGTVLGTGGALDISNAVRVSTELFAQILPPAQHSVPEGTPQPWGLSSTDGFTVNAPAANAFPDSYTGAQAAPIAVAMENSFSFVWQSGNNVYLKAYDPLGRHDTAFGGAAQVFRLSIDPEDSVTEQVSGLEAAMAGDLGVVAVWQESDGAGGASVIKGRLSSAVGGVTGAGEFQADAPAAGRSQRDAAVVGYEIVDAANDTIEFGFNLVYTEASGTGSSGRILLDRFVIPVDATGLEQAPVSRPVNGTDTGQFVIAENGRNADITVLHDGEMIVSYVDGTDLKVAVLTTVTDASGNTTFENMVTTGSLGTVPAGVKPQVASLTTAFLVAYTDASGAIRAHVMAPGGGGWTITASIAPIPLPAGATGVFQISPTAEDDFGTGFAIYYEVGGGAGTSSIRGQVYGYDAKPIGGTFNVFNEGSTPSASGFSAAGLGDGRLVIAAAGQAVDGLDTDGAVIAKVLDTRVPGEQIIGPREGAPNDLLIGTAGNDAIDGREGEDEAHGGLGDDVVIGGSENDALFGEAGNDTLIGGSENDLLDGGDGNDLLLGGFGADSMDGGNGTDTISYQGEFARFSINLLNGITSSTRNPATGAAIALAIEDVFTGIENATGGEANDTMTGNALDNVLDGRAGNDVIDGGDGRDVLAGGDGADTLSGGAGDDTLSGGMGNDSILGGDGTGDEVMFSGTRAAYRVTYNRTTLAFTIEHMNGGEDGTDIIQGVEWFHFQGERVSATQLANNPTPPPPAEGIIVRGTANADTLRGSIGNDELLGLGGNDSLMGMAGDDTIDGGAGDDTLDGAGGNDLLVGGAGFDLLLGGAGNDILDGGGGLDTLNGGAGADTLNGGFGTDVLNGEAGNDLLDGGAGADTMSGGLGNDIFLVDHIGDVLIELAGEGIDTVRSSVGFVLTEGNNIENLELVEGEAGAPSLDLNGTGNSLANRISGNNGNNFLQGLNGNDTLVGNGGNDTLDGGAGIDRMEGGLGDDFYIVDNVSDQVVEALNQGTDTIRVTISGTVTVTLSNTIEHLILAGNSNLSGTGNALDNSITGNAAANTLLGLGGADTIDGAGGADSLDGGAGNDSLMGGNGADTILGGIGNDTIEGGAGADRLTGGAGADVFVYNLLTDSRAGAAGRDTITDFERGIDKIDLRGIALVGDADGDFTFIGNALPPGNGQATVRYITGSNLVSIDIGDGGTAEMTIQLNAGSALTQNDFLF</sequence>
<comment type="subcellular location">
    <subcellularLocation>
        <location evidence="1">Membrane</location>
    </subcellularLocation>
    <subcellularLocation>
        <location evidence="2">Secreted</location>
    </subcellularLocation>
</comment>
<dbReference type="PRINTS" id="PR01488">
    <property type="entry name" value="RTXTOXINA"/>
</dbReference>
<evidence type="ECO:0000313" key="9">
    <source>
        <dbReference type="Proteomes" id="UP000681594"/>
    </source>
</evidence>
<dbReference type="Pfam" id="PF00353">
    <property type="entry name" value="HemolysinCabind"/>
    <property type="match status" value="10"/>
</dbReference>
<gene>
    <name evidence="8" type="ORF">J8J14_07145</name>
</gene>
<organism evidence="8 9">
    <name type="scientific">Pararoseomonas baculiformis</name>
    <dbReference type="NCBI Taxonomy" id="2820812"/>
    <lineage>
        <taxon>Bacteria</taxon>
        <taxon>Pseudomonadati</taxon>
        <taxon>Pseudomonadota</taxon>
        <taxon>Alphaproteobacteria</taxon>
        <taxon>Acetobacterales</taxon>
        <taxon>Acetobacteraceae</taxon>
        <taxon>Pararoseomonas</taxon>
    </lineage>
</organism>
<keyword evidence="4" id="KW-0800">Toxin</keyword>
<dbReference type="InterPro" id="IPR001343">
    <property type="entry name" value="Hemolysn_Ca-bd"/>
</dbReference>
<evidence type="ECO:0000256" key="6">
    <source>
        <dbReference type="ARBA" id="ARBA00023026"/>
    </source>
</evidence>
<keyword evidence="7" id="KW-0472">Membrane</keyword>
<keyword evidence="5" id="KW-0677">Repeat</keyword>
<accession>A0ABS4AC29</accession>
<evidence type="ECO:0000256" key="2">
    <source>
        <dbReference type="ARBA" id="ARBA00004613"/>
    </source>
</evidence>
<evidence type="ECO:0000256" key="4">
    <source>
        <dbReference type="ARBA" id="ARBA00022656"/>
    </source>
</evidence>
<evidence type="ECO:0000256" key="7">
    <source>
        <dbReference type="ARBA" id="ARBA00023136"/>
    </source>
</evidence>
<dbReference type="PROSITE" id="PS00330">
    <property type="entry name" value="HEMOLYSIN_CALCIUM"/>
    <property type="match status" value="12"/>
</dbReference>
<evidence type="ECO:0000313" key="8">
    <source>
        <dbReference type="EMBL" id="MBP0444555.1"/>
    </source>
</evidence>
<protein>
    <submittedName>
        <fullName evidence="8">M10 family metallopeptidase C-terminal domain-containing protein</fullName>
    </submittedName>
</protein>
<dbReference type="PANTHER" id="PTHR38340:SF1">
    <property type="entry name" value="S-LAYER PROTEIN"/>
    <property type="match status" value="1"/>
</dbReference>
<evidence type="ECO:0000256" key="3">
    <source>
        <dbReference type="ARBA" id="ARBA00022525"/>
    </source>
</evidence>
<dbReference type="PANTHER" id="PTHR38340">
    <property type="entry name" value="S-LAYER PROTEIN"/>
    <property type="match status" value="1"/>
</dbReference>
<dbReference type="Proteomes" id="UP000681594">
    <property type="component" value="Unassembled WGS sequence"/>
</dbReference>
<dbReference type="RefSeq" id="WP_209378783.1">
    <property type="nucleotide sequence ID" value="NZ_JAGIZB010000005.1"/>
</dbReference>
<keyword evidence="9" id="KW-1185">Reference proteome</keyword>
<name>A0ABS4AC29_9PROT</name>
<dbReference type="SUPFAM" id="SSF51120">
    <property type="entry name" value="beta-Roll"/>
    <property type="match status" value="7"/>
</dbReference>
<keyword evidence="3" id="KW-0964">Secreted</keyword>
<dbReference type="PRINTS" id="PR00313">
    <property type="entry name" value="CABNDNGRPT"/>
</dbReference>
<evidence type="ECO:0000256" key="1">
    <source>
        <dbReference type="ARBA" id="ARBA00004370"/>
    </source>
</evidence>
<evidence type="ECO:0000256" key="5">
    <source>
        <dbReference type="ARBA" id="ARBA00022737"/>
    </source>
</evidence>
<dbReference type="InterPro" id="IPR003995">
    <property type="entry name" value="RTX_toxin_determinant-A"/>
</dbReference>